<feature type="compositionally biased region" description="Gly residues" evidence="1">
    <location>
        <begin position="114"/>
        <end position="125"/>
    </location>
</feature>
<evidence type="ECO:0000256" key="1">
    <source>
        <dbReference type="SAM" id="MobiDB-lite"/>
    </source>
</evidence>
<accession>A0AA40FQS4</accession>
<dbReference type="EMBL" id="JAHYIQ010000020">
    <property type="protein sequence ID" value="KAK1123633.1"/>
    <property type="molecule type" value="Genomic_DNA"/>
</dbReference>
<gene>
    <name evidence="2" type="ORF">K0M31_008332</name>
</gene>
<organism evidence="2 3">
    <name type="scientific">Melipona bicolor</name>
    <dbReference type="NCBI Taxonomy" id="60889"/>
    <lineage>
        <taxon>Eukaryota</taxon>
        <taxon>Metazoa</taxon>
        <taxon>Ecdysozoa</taxon>
        <taxon>Arthropoda</taxon>
        <taxon>Hexapoda</taxon>
        <taxon>Insecta</taxon>
        <taxon>Pterygota</taxon>
        <taxon>Neoptera</taxon>
        <taxon>Endopterygota</taxon>
        <taxon>Hymenoptera</taxon>
        <taxon>Apocrita</taxon>
        <taxon>Aculeata</taxon>
        <taxon>Apoidea</taxon>
        <taxon>Anthophila</taxon>
        <taxon>Apidae</taxon>
        <taxon>Melipona</taxon>
    </lineage>
</organism>
<dbReference type="Proteomes" id="UP001177670">
    <property type="component" value="Unassembled WGS sequence"/>
</dbReference>
<proteinExistence type="predicted"/>
<comment type="caution">
    <text evidence="2">The sequence shown here is derived from an EMBL/GenBank/DDBJ whole genome shotgun (WGS) entry which is preliminary data.</text>
</comment>
<evidence type="ECO:0000313" key="3">
    <source>
        <dbReference type="Proteomes" id="UP001177670"/>
    </source>
</evidence>
<evidence type="ECO:0000313" key="2">
    <source>
        <dbReference type="EMBL" id="KAK1123633.1"/>
    </source>
</evidence>
<name>A0AA40FQS4_9HYME</name>
<sequence>MVGLVSATATHHAIRLAESVVPHRFANVSARCFACIRGFPPGFSFVTDHRDPDGAAPVLNNRCRTSLGASDDVKPLPSKPPGVHRERPTFNDSSKPGQTSSNNLDKSPGTLVRTGGGSVSSGGCPGANQANLSRRILRAQVVNRGEQRTRHGGQLSERQRSGALR</sequence>
<feature type="compositionally biased region" description="Polar residues" evidence="1">
    <location>
        <begin position="90"/>
        <end position="105"/>
    </location>
</feature>
<keyword evidence="3" id="KW-1185">Reference proteome</keyword>
<feature type="region of interest" description="Disordered" evidence="1">
    <location>
        <begin position="65"/>
        <end position="165"/>
    </location>
</feature>
<protein>
    <submittedName>
        <fullName evidence="2">Uncharacterized protein</fullName>
    </submittedName>
</protein>
<reference evidence="2" key="1">
    <citation type="submission" date="2021-10" db="EMBL/GenBank/DDBJ databases">
        <title>Melipona bicolor Genome sequencing and assembly.</title>
        <authorList>
            <person name="Araujo N.S."/>
            <person name="Arias M.C."/>
        </authorList>
    </citation>
    <scope>NUCLEOTIDE SEQUENCE</scope>
    <source>
        <strain evidence="2">USP_2M_L1-L4_2017</strain>
        <tissue evidence="2">Whole body</tissue>
    </source>
</reference>
<dbReference type="AlphaFoldDB" id="A0AA40FQS4"/>